<dbReference type="Proteomes" id="UP000069940">
    <property type="component" value="Unassembled WGS sequence"/>
</dbReference>
<organism evidence="2 3">
    <name type="scientific">Aedes albopictus</name>
    <name type="common">Asian tiger mosquito</name>
    <name type="synonym">Stegomyia albopicta</name>
    <dbReference type="NCBI Taxonomy" id="7160"/>
    <lineage>
        <taxon>Eukaryota</taxon>
        <taxon>Metazoa</taxon>
        <taxon>Ecdysozoa</taxon>
        <taxon>Arthropoda</taxon>
        <taxon>Hexapoda</taxon>
        <taxon>Insecta</taxon>
        <taxon>Pterygota</taxon>
        <taxon>Neoptera</taxon>
        <taxon>Endopterygota</taxon>
        <taxon>Diptera</taxon>
        <taxon>Nematocera</taxon>
        <taxon>Culicoidea</taxon>
        <taxon>Culicidae</taxon>
        <taxon>Culicinae</taxon>
        <taxon>Aedini</taxon>
        <taxon>Aedes</taxon>
        <taxon>Stegomyia</taxon>
    </lineage>
</organism>
<accession>A0ABM1XU03</accession>
<proteinExistence type="predicted"/>
<name>A0ABM1XU03_AEDAL</name>
<reference evidence="2" key="2">
    <citation type="submission" date="2025-05" db="UniProtKB">
        <authorList>
            <consortium name="EnsemblMetazoa"/>
        </authorList>
    </citation>
    <scope>IDENTIFICATION</scope>
    <source>
        <strain evidence="2">Foshan</strain>
    </source>
</reference>
<evidence type="ECO:0000256" key="1">
    <source>
        <dbReference type="SAM" id="MobiDB-lite"/>
    </source>
</evidence>
<evidence type="ECO:0000313" key="3">
    <source>
        <dbReference type="Proteomes" id="UP000069940"/>
    </source>
</evidence>
<keyword evidence="3" id="KW-1185">Reference proteome</keyword>
<dbReference type="RefSeq" id="XP_062709422.1">
    <property type="nucleotide sequence ID" value="XM_062853438.1"/>
</dbReference>
<reference evidence="3" key="1">
    <citation type="journal article" date="2015" name="Proc. Natl. Acad. Sci. U.S.A.">
        <title>Genome sequence of the Asian Tiger mosquito, Aedes albopictus, reveals insights into its biology, genetics, and evolution.</title>
        <authorList>
            <person name="Chen X.G."/>
            <person name="Jiang X."/>
            <person name="Gu J."/>
            <person name="Xu M."/>
            <person name="Wu Y."/>
            <person name="Deng Y."/>
            <person name="Zhang C."/>
            <person name="Bonizzoni M."/>
            <person name="Dermauw W."/>
            <person name="Vontas J."/>
            <person name="Armbruster P."/>
            <person name="Huang X."/>
            <person name="Yang Y."/>
            <person name="Zhang H."/>
            <person name="He W."/>
            <person name="Peng H."/>
            <person name="Liu Y."/>
            <person name="Wu K."/>
            <person name="Chen J."/>
            <person name="Lirakis M."/>
            <person name="Topalis P."/>
            <person name="Van Leeuwen T."/>
            <person name="Hall A.B."/>
            <person name="Jiang X."/>
            <person name="Thorpe C."/>
            <person name="Mueller R.L."/>
            <person name="Sun C."/>
            <person name="Waterhouse R.M."/>
            <person name="Yan G."/>
            <person name="Tu Z.J."/>
            <person name="Fang X."/>
            <person name="James A.A."/>
        </authorList>
    </citation>
    <scope>NUCLEOTIDE SEQUENCE [LARGE SCALE GENOMIC DNA]</scope>
    <source>
        <strain evidence="3">Foshan</strain>
    </source>
</reference>
<evidence type="ECO:0000313" key="2">
    <source>
        <dbReference type="EnsemblMetazoa" id="AALFPA23_002844.P2899"/>
    </source>
</evidence>
<dbReference type="EnsemblMetazoa" id="AALFPA23_002844.R2899">
    <property type="protein sequence ID" value="AALFPA23_002844.P2899"/>
    <property type="gene ID" value="AALFPA23_002844"/>
</dbReference>
<feature type="region of interest" description="Disordered" evidence="1">
    <location>
        <begin position="218"/>
        <end position="248"/>
    </location>
</feature>
<sequence length="396" mass="44178">MPRVSRKRKAAMLRCIRRKETTVETVPDEIRSRTSPTNAAEWEIEQPYGKIEDPYMDFNAVPGFALMDCNPGSGVPLPSAEDSIVPSELFDAHTSSVAELQIEDFNAFPLPEIPFDPMFDCWAENYGSDVQKEPATASRPFAWTAEKNPPAPAHTPSCIQPFAVADMQINQSNTLDEVGHSLSIRNTTISTEFRFESAPLSPLLADTSADLQGECSESSRTDCALGENTDDGPVDQCPSPEGHPVSPSAVEKFSRNYSFDDSIEIDCCHQNLDNRCEERLVEDQTYKPHHTNRTRSKVMIIDIPGRPSGAHGYQQLDCYCDACIKCAEFEKQTPATPDKKTSNPDTQDGKPTEARMREIYRKFNEIELHIGTYDHTRTFVKTTTESRRKSAATARG</sequence>
<feature type="region of interest" description="Disordered" evidence="1">
    <location>
        <begin position="334"/>
        <end position="353"/>
    </location>
</feature>
<dbReference type="GeneID" id="115268148"/>
<protein>
    <submittedName>
        <fullName evidence="2">Uncharacterized protein</fullName>
    </submittedName>
</protein>